<evidence type="ECO:0000313" key="2">
    <source>
        <dbReference type="EMBL" id="MQW04975.1"/>
    </source>
</evidence>
<comment type="caution">
    <text evidence="2">The sequence shown here is derived from an EMBL/GenBank/DDBJ whole genome shotgun (WGS) entry which is preliminary data.</text>
</comment>
<dbReference type="RefSeq" id="WP_127541971.1">
    <property type="nucleotide sequence ID" value="NZ_CP136291.1"/>
</dbReference>
<proteinExistence type="predicted"/>
<dbReference type="AlphaFoldDB" id="A0A6A7ZQL4"/>
<gene>
    <name evidence="2" type="ORF">GHK45_14700</name>
</gene>
<keyword evidence="1" id="KW-0732">Signal</keyword>
<evidence type="ECO:0000256" key="1">
    <source>
        <dbReference type="SAM" id="SignalP"/>
    </source>
</evidence>
<dbReference type="InterPro" id="IPR049748">
    <property type="entry name" value="HPE1-like_N_CxxC"/>
</dbReference>
<feature type="signal peptide" evidence="1">
    <location>
        <begin position="1"/>
        <end position="19"/>
    </location>
</feature>
<dbReference type="EMBL" id="WISP01000108">
    <property type="protein sequence ID" value="MQW04975.1"/>
    <property type="molecule type" value="Genomic_DNA"/>
</dbReference>
<sequence>MRSLLITAALVYAAGPAAASSIDNITSGEAVNSSVATVSCEACPPLQPKKKPSYVVPDLAPGTDRVELKEIHGEVKSVRTEAWLGGSPVIFVNDASDDAIRAAGMETSEPAVADISSSTLPAGIAEISIDHTAKTAAVAASMASDGSRKIDPAAFDLRLD</sequence>
<feature type="chain" id="PRO_5025487160" evidence="1">
    <location>
        <begin position="20"/>
        <end position="160"/>
    </location>
</feature>
<organism evidence="2">
    <name type="scientific">Rhizobium meliloti</name>
    <name type="common">Ensifer meliloti</name>
    <name type="synonym">Sinorhizobium meliloti</name>
    <dbReference type="NCBI Taxonomy" id="382"/>
    <lineage>
        <taxon>Bacteria</taxon>
        <taxon>Pseudomonadati</taxon>
        <taxon>Pseudomonadota</taxon>
        <taxon>Alphaproteobacteria</taxon>
        <taxon>Hyphomicrobiales</taxon>
        <taxon>Rhizobiaceae</taxon>
        <taxon>Sinorhizobium/Ensifer group</taxon>
        <taxon>Sinorhizobium</taxon>
    </lineage>
</organism>
<protein>
    <submittedName>
        <fullName evidence="2">Uncharacterized protein</fullName>
    </submittedName>
</protein>
<name>A0A6A7ZQL4_RHIML</name>
<reference evidence="2" key="1">
    <citation type="journal article" date="2013" name="Genome Biol.">
        <title>Comparative genomics of the core and accessory genomes of 48 Sinorhizobium strains comprising five genospecies.</title>
        <authorList>
            <person name="Sugawara M."/>
            <person name="Epstein B."/>
            <person name="Badgley B.D."/>
            <person name="Unno T."/>
            <person name="Xu L."/>
            <person name="Reese J."/>
            <person name="Gyaneshwar P."/>
            <person name="Denny R."/>
            <person name="Mudge J."/>
            <person name="Bharti A.K."/>
            <person name="Farmer A.D."/>
            <person name="May G.D."/>
            <person name="Woodward J.E."/>
            <person name="Medigue C."/>
            <person name="Vallenet D."/>
            <person name="Lajus A."/>
            <person name="Rouy Z."/>
            <person name="Martinez-Vaz B."/>
            <person name="Tiffin P."/>
            <person name="Young N.D."/>
            <person name="Sadowsky M.J."/>
        </authorList>
    </citation>
    <scope>NUCLEOTIDE SEQUENCE</scope>
    <source>
        <strain evidence="2">M30</strain>
    </source>
</reference>
<accession>A0A6A7ZQL4</accession>
<dbReference type="NCBIfam" id="NF041110">
    <property type="entry name" value="HPE1_fam_CxxC"/>
    <property type="match status" value="1"/>
</dbReference>